<dbReference type="SUPFAM" id="SSF56349">
    <property type="entry name" value="DNA breaking-rejoining enzymes"/>
    <property type="match status" value="1"/>
</dbReference>
<evidence type="ECO:0000256" key="1">
    <source>
        <dbReference type="ARBA" id="ARBA00008857"/>
    </source>
</evidence>
<keyword evidence="10" id="KW-1185">Reference proteome</keyword>
<evidence type="ECO:0000259" key="7">
    <source>
        <dbReference type="PROSITE" id="PS51898"/>
    </source>
</evidence>
<keyword evidence="2" id="KW-0229">DNA integration</keyword>
<dbReference type="InterPro" id="IPR050808">
    <property type="entry name" value="Phage_Integrase"/>
</dbReference>
<dbReference type="Gene3D" id="1.10.150.130">
    <property type="match status" value="1"/>
</dbReference>
<comment type="similarity">
    <text evidence="1">Belongs to the 'phage' integrase family.</text>
</comment>
<evidence type="ECO:0000259" key="8">
    <source>
        <dbReference type="PROSITE" id="PS51900"/>
    </source>
</evidence>
<evidence type="ECO:0000256" key="6">
    <source>
        <dbReference type="SAM" id="Coils"/>
    </source>
</evidence>
<dbReference type="Pfam" id="PF00589">
    <property type="entry name" value="Phage_integrase"/>
    <property type="match status" value="1"/>
</dbReference>
<dbReference type="InterPro" id="IPR053876">
    <property type="entry name" value="Phage_int_M"/>
</dbReference>
<feature type="domain" description="Core-binding (CB)" evidence="8">
    <location>
        <begin position="104"/>
        <end position="185"/>
    </location>
</feature>
<sequence>MPLTNLQIKNAPKGMHSDGNGLYLAVTGKGAKSWIFRYQLGGKRREMGLGPVMALPGPEARAMVAQLKLKVANGIDPLAEREAEKLAAEAAARAARLEQERKQQTFQKVAEAYIATHEAGWSNAKHIQQWTNTLKTYVYPKIGSKTVDAITTADVVAILKPIWAKKPETASRVRMRIEAVLNSAKALGWREGENPAVWKGGLDAVLPRRGKVKTVRHHPAMPHASAPAFMAALKAREGMGARALEFTILTAARSGEVRGARWDEIDLEKALWVIPATRMKAKREHRVALSSAALALLRAMPRFANSLLIFPGSKGQALSDMSLSAVLKRMDLGHFTVHGFRSTFRDWAAEQGFAFDAIEAALAHKIGNKVVMAYLRTDHLEVRRDIMEKWAVYLASVN</sequence>
<dbReference type="PANTHER" id="PTHR30629">
    <property type="entry name" value="PROPHAGE INTEGRASE"/>
    <property type="match status" value="1"/>
</dbReference>
<evidence type="ECO:0000313" key="10">
    <source>
        <dbReference type="Proteomes" id="UP000753724"/>
    </source>
</evidence>
<dbReference type="InterPro" id="IPR025166">
    <property type="entry name" value="Integrase_DNA_bind_dom"/>
</dbReference>
<dbReference type="PANTHER" id="PTHR30629:SF2">
    <property type="entry name" value="PROPHAGE INTEGRASE INTS-RELATED"/>
    <property type="match status" value="1"/>
</dbReference>
<comment type="caution">
    <text evidence="9">The sequence shown here is derived from an EMBL/GenBank/DDBJ whole genome shotgun (WGS) entry which is preliminary data.</text>
</comment>
<organism evidence="9 10">
    <name type="scientific">Novosphingobium ovatum</name>
    <dbReference type="NCBI Taxonomy" id="1908523"/>
    <lineage>
        <taxon>Bacteria</taxon>
        <taxon>Pseudomonadati</taxon>
        <taxon>Pseudomonadota</taxon>
        <taxon>Alphaproteobacteria</taxon>
        <taxon>Sphingomonadales</taxon>
        <taxon>Sphingomonadaceae</taxon>
        <taxon>Novosphingobium</taxon>
    </lineage>
</organism>
<protein>
    <submittedName>
        <fullName evidence="9">Tyrosine-type recombinase/integrase</fullName>
    </submittedName>
</protein>
<evidence type="ECO:0000256" key="2">
    <source>
        <dbReference type="ARBA" id="ARBA00022908"/>
    </source>
</evidence>
<reference evidence="10" key="1">
    <citation type="submission" date="2020-01" db="EMBL/GenBank/DDBJ databases">
        <title>Sphingomonas sp. strain CSW-10.</title>
        <authorList>
            <person name="Chen W.-M."/>
        </authorList>
    </citation>
    <scope>NUCLEOTIDE SEQUENCE [LARGE SCALE GENOMIC DNA]</scope>
    <source>
        <strain evidence="10">FSY-8</strain>
    </source>
</reference>
<proteinExistence type="inferred from homology"/>
<dbReference type="InterPro" id="IPR011010">
    <property type="entry name" value="DNA_brk_join_enz"/>
</dbReference>
<dbReference type="EMBL" id="JAAAPO010000002">
    <property type="protein sequence ID" value="NBC36245.1"/>
    <property type="molecule type" value="Genomic_DNA"/>
</dbReference>
<name>A0ABW9XCK2_9SPHN</name>
<dbReference type="InterPro" id="IPR038488">
    <property type="entry name" value="Integrase_DNA-bd_sf"/>
</dbReference>
<feature type="domain" description="Tyr recombinase" evidence="7">
    <location>
        <begin position="216"/>
        <end position="387"/>
    </location>
</feature>
<dbReference type="InterPro" id="IPR013762">
    <property type="entry name" value="Integrase-like_cat_sf"/>
</dbReference>
<dbReference type="RefSeq" id="WP_161717473.1">
    <property type="nucleotide sequence ID" value="NZ_JAAAPO010000002.1"/>
</dbReference>
<gene>
    <name evidence="9" type="ORF">GTZ99_06700</name>
</gene>
<keyword evidence="3 5" id="KW-0238">DNA-binding</keyword>
<keyword evidence="4" id="KW-0233">DNA recombination</keyword>
<dbReference type="Pfam" id="PF13356">
    <property type="entry name" value="Arm-DNA-bind_3"/>
    <property type="match status" value="1"/>
</dbReference>
<evidence type="ECO:0000256" key="3">
    <source>
        <dbReference type="ARBA" id="ARBA00023125"/>
    </source>
</evidence>
<dbReference type="Pfam" id="PF22022">
    <property type="entry name" value="Phage_int_M"/>
    <property type="match status" value="1"/>
</dbReference>
<dbReference type="InterPro" id="IPR010998">
    <property type="entry name" value="Integrase_recombinase_N"/>
</dbReference>
<dbReference type="PROSITE" id="PS51898">
    <property type="entry name" value="TYR_RECOMBINASE"/>
    <property type="match status" value="1"/>
</dbReference>
<evidence type="ECO:0000256" key="4">
    <source>
        <dbReference type="ARBA" id="ARBA00023172"/>
    </source>
</evidence>
<dbReference type="PROSITE" id="PS51900">
    <property type="entry name" value="CB"/>
    <property type="match status" value="1"/>
</dbReference>
<dbReference type="Gene3D" id="3.30.160.390">
    <property type="entry name" value="Integrase, DNA-binding domain"/>
    <property type="match status" value="1"/>
</dbReference>
<dbReference type="InterPro" id="IPR002104">
    <property type="entry name" value="Integrase_catalytic"/>
</dbReference>
<evidence type="ECO:0000313" key="9">
    <source>
        <dbReference type="EMBL" id="NBC36245.1"/>
    </source>
</evidence>
<dbReference type="CDD" id="cd00801">
    <property type="entry name" value="INT_P4_C"/>
    <property type="match status" value="1"/>
</dbReference>
<accession>A0ABW9XCK2</accession>
<feature type="coiled-coil region" evidence="6">
    <location>
        <begin position="80"/>
        <end position="107"/>
    </location>
</feature>
<dbReference type="InterPro" id="IPR044068">
    <property type="entry name" value="CB"/>
</dbReference>
<dbReference type="Gene3D" id="1.10.443.10">
    <property type="entry name" value="Intergrase catalytic core"/>
    <property type="match status" value="1"/>
</dbReference>
<keyword evidence="6" id="KW-0175">Coiled coil</keyword>
<dbReference type="Proteomes" id="UP000753724">
    <property type="component" value="Unassembled WGS sequence"/>
</dbReference>
<evidence type="ECO:0000256" key="5">
    <source>
        <dbReference type="PROSITE-ProRule" id="PRU01248"/>
    </source>
</evidence>